<feature type="active site" description="Proton acceptor" evidence="4">
    <location>
        <position position="45"/>
    </location>
</feature>
<dbReference type="OrthoDB" id="9806590at2"/>
<dbReference type="UniPathway" id="UPA00244">
    <property type="reaction ID" value="UER00313"/>
</dbReference>
<dbReference type="PANTHER" id="PTHR30456">
    <property type="entry name" value="PYRIDOXINE 5'-PHOSPHATE SYNTHASE"/>
    <property type="match status" value="1"/>
</dbReference>
<evidence type="ECO:0000256" key="2">
    <source>
        <dbReference type="ARBA" id="ARBA00022679"/>
    </source>
</evidence>
<name>A0A4Z0W3R9_9GAMM</name>
<dbReference type="EC" id="2.6.99.2" evidence="4 5"/>
<dbReference type="PANTHER" id="PTHR30456:SF0">
    <property type="entry name" value="PYRIDOXINE 5'-PHOSPHATE SYNTHASE"/>
    <property type="match status" value="1"/>
</dbReference>
<evidence type="ECO:0000256" key="5">
    <source>
        <dbReference type="NCBIfam" id="TIGR00559"/>
    </source>
</evidence>
<feature type="binding site" evidence="4">
    <location>
        <position position="52"/>
    </location>
    <ligand>
        <name>1-deoxy-D-xylulose 5-phosphate</name>
        <dbReference type="ChEBI" id="CHEBI:57792"/>
    </ligand>
</feature>
<sequence length="244" mass="27415">MTQTQLSVNLNKIALIRNSRGHGFPDVREFAALALDQGAVGVTIHPRPDQRHARYEDIADLRVLVNSYTDKELNVEGYPTDILVDHVITQRPHQFTLVPDEPDQITSDHGWDLKRHGDWVRPVIERCQQSGIRTSLFVDPDPEQVRRAADTGTDRIELYTEDYAEAWKHGDHKAVLAKYMECADLARELGLTVNAGHDLDLQNLADFAAAGNVAEVSIGHALTVEALRYGFAETVRRYVTILAR</sequence>
<dbReference type="EMBL" id="SRMF01000007">
    <property type="protein sequence ID" value="TGG91778.1"/>
    <property type="molecule type" value="Genomic_DNA"/>
</dbReference>
<comment type="function">
    <text evidence="4">Catalyzes the complicated ring closure reaction between the two acyclic compounds 1-deoxy-D-xylulose-5-phosphate (DXP) and 3-amino-2-oxopropyl phosphate (1-amino-acetone-3-phosphate or AAP) to form pyridoxine 5'-phosphate (PNP) and inorganic phosphate.</text>
</comment>
<dbReference type="Gene3D" id="3.20.20.70">
    <property type="entry name" value="Aldolase class I"/>
    <property type="match status" value="1"/>
</dbReference>
<feature type="binding site" evidence="4">
    <location>
        <begin position="219"/>
        <end position="220"/>
    </location>
    <ligand>
        <name>3-amino-2-oxopropyl phosphate</name>
        <dbReference type="ChEBI" id="CHEBI:57279"/>
    </ligand>
</feature>
<dbReference type="NCBIfam" id="TIGR00559">
    <property type="entry name" value="pdxJ"/>
    <property type="match status" value="1"/>
</dbReference>
<evidence type="ECO:0000256" key="4">
    <source>
        <dbReference type="HAMAP-Rule" id="MF_00279"/>
    </source>
</evidence>
<keyword evidence="1 4" id="KW-0963">Cytoplasm</keyword>
<keyword evidence="7" id="KW-1185">Reference proteome</keyword>
<feature type="active site" description="Proton donor" evidence="4">
    <location>
        <position position="197"/>
    </location>
</feature>
<dbReference type="Pfam" id="PF03740">
    <property type="entry name" value="PdxJ"/>
    <property type="match status" value="1"/>
</dbReference>
<feature type="binding site" evidence="4">
    <location>
        <position position="20"/>
    </location>
    <ligand>
        <name>3-amino-2-oxopropyl phosphate</name>
        <dbReference type="ChEBI" id="CHEBI:57279"/>
    </ligand>
</feature>
<dbReference type="InterPro" id="IPR004569">
    <property type="entry name" value="PyrdxlP_synth_PdxJ"/>
</dbReference>
<comment type="subunit">
    <text evidence="4">Homooctamer; tetramer of dimers.</text>
</comment>
<dbReference type="SUPFAM" id="SSF63892">
    <property type="entry name" value="Pyridoxine 5'-phosphate synthase"/>
    <property type="match status" value="1"/>
</dbReference>
<keyword evidence="3 4" id="KW-0664">Pyridoxine biosynthesis</keyword>
<feature type="active site" description="Proton acceptor" evidence="4">
    <location>
        <position position="76"/>
    </location>
</feature>
<evidence type="ECO:0000313" key="7">
    <source>
        <dbReference type="Proteomes" id="UP000297475"/>
    </source>
</evidence>
<feature type="site" description="Transition state stabilizer" evidence="4">
    <location>
        <position position="157"/>
    </location>
</feature>
<dbReference type="GO" id="GO:0005829">
    <property type="term" value="C:cytosol"/>
    <property type="evidence" value="ECO:0007669"/>
    <property type="project" value="TreeGrafter"/>
</dbReference>
<evidence type="ECO:0000313" key="6">
    <source>
        <dbReference type="EMBL" id="TGG91778.1"/>
    </source>
</evidence>
<evidence type="ECO:0000256" key="1">
    <source>
        <dbReference type="ARBA" id="ARBA00022490"/>
    </source>
</evidence>
<comment type="caution">
    <text evidence="4">Lacks conserved residue(s) required for the propagation of feature annotation.</text>
</comment>
<dbReference type="RefSeq" id="WP_135484189.1">
    <property type="nucleotide sequence ID" value="NZ_SRMF01000007.1"/>
</dbReference>
<comment type="pathway">
    <text evidence="4">Cofactor biosynthesis; pyridoxine 5'-phosphate biosynthesis; pyridoxine 5'-phosphate from D-erythrose 4-phosphate: step 5/5.</text>
</comment>
<comment type="caution">
    <text evidence="6">The sequence shown here is derived from an EMBL/GenBank/DDBJ whole genome shotgun (WGS) entry which is preliminary data.</text>
</comment>
<dbReference type="CDD" id="cd00003">
    <property type="entry name" value="PNPsynthase"/>
    <property type="match status" value="1"/>
</dbReference>
<comment type="catalytic activity">
    <reaction evidence="4">
        <text>3-amino-2-oxopropyl phosphate + 1-deoxy-D-xylulose 5-phosphate = pyridoxine 5'-phosphate + phosphate + 2 H2O + H(+)</text>
        <dbReference type="Rhea" id="RHEA:15265"/>
        <dbReference type="ChEBI" id="CHEBI:15377"/>
        <dbReference type="ChEBI" id="CHEBI:15378"/>
        <dbReference type="ChEBI" id="CHEBI:43474"/>
        <dbReference type="ChEBI" id="CHEBI:57279"/>
        <dbReference type="ChEBI" id="CHEBI:57792"/>
        <dbReference type="ChEBI" id="CHEBI:58589"/>
        <dbReference type="EC" id="2.6.99.2"/>
    </reaction>
</comment>
<comment type="subcellular location">
    <subcellularLocation>
        <location evidence="4">Cytoplasm</location>
    </subcellularLocation>
</comment>
<feature type="binding site" evidence="4">
    <location>
        <position position="9"/>
    </location>
    <ligand>
        <name>3-amino-2-oxopropyl phosphate</name>
        <dbReference type="ChEBI" id="CHEBI:57279"/>
    </ligand>
</feature>
<reference evidence="6 7" key="1">
    <citation type="submission" date="2019-04" db="EMBL/GenBank/DDBJ databases">
        <title>Natronospirillum operosus gen. nov., sp. nov., a haloalkaliphilic satellite isolated from decaying biomass of laboratory culture of cyanobacterium Geitlerinema sp. and proposal of Natronospirillaceae fam. nov. and Saccharospirillaceae fam. nov.</title>
        <authorList>
            <person name="Kevbrin V."/>
            <person name="Boltyanskaya Y."/>
            <person name="Koziaeva V."/>
            <person name="Grouzdev D.S."/>
            <person name="Park M."/>
            <person name="Cho J."/>
        </authorList>
    </citation>
    <scope>NUCLEOTIDE SEQUENCE [LARGE SCALE GENOMIC DNA]</scope>
    <source>
        <strain evidence="6 7">G-116</strain>
    </source>
</reference>
<dbReference type="GO" id="GO:0008615">
    <property type="term" value="P:pyridoxine biosynthetic process"/>
    <property type="evidence" value="ECO:0007669"/>
    <property type="project" value="UniProtKB-UniRule"/>
</dbReference>
<proteinExistence type="inferred from homology"/>
<dbReference type="Proteomes" id="UP000297475">
    <property type="component" value="Unassembled WGS sequence"/>
</dbReference>
<protein>
    <recommendedName>
        <fullName evidence="4 5">Pyridoxine 5'-phosphate synthase</fullName>
        <shortName evidence="4">PNP synthase</shortName>
        <ecNumber evidence="4 5">2.6.99.2</ecNumber>
    </recommendedName>
</protein>
<dbReference type="GO" id="GO:0033856">
    <property type="term" value="F:pyridoxine 5'-phosphate synthase activity"/>
    <property type="evidence" value="ECO:0007669"/>
    <property type="project" value="UniProtKB-UniRule"/>
</dbReference>
<feature type="binding site" evidence="4">
    <location>
        <position position="198"/>
    </location>
    <ligand>
        <name>3-amino-2-oxopropyl phosphate</name>
        <dbReference type="ChEBI" id="CHEBI:57279"/>
    </ligand>
</feature>
<feature type="binding site" evidence="4">
    <location>
        <position position="106"/>
    </location>
    <ligand>
        <name>1-deoxy-D-xylulose 5-phosphate</name>
        <dbReference type="ChEBI" id="CHEBI:57792"/>
    </ligand>
</feature>
<keyword evidence="2 4" id="KW-0808">Transferase</keyword>
<gene>
    <name evidence="4" type="primary">pdxJ</name>
    <name evidence="6" type="ORF">E4656_15455</name>
</gene>
<dbReference type="NCBIfam" id="NF003626">
    <property type="entry name" value="PRK05265.1-4"/>
    <property type="match status" value="1"/>
</dbReference>
<accession>A0A4Z0W3R9</accession>
<dbReference type="HAMAP" id="MF_00279">
    <property type="entry name" value="PdxJ"/>
    <property type="match status" value="1"/>
</dbReference>
<comment type="similarity">
    <text evidence="4">Belongs to the PNP synthase family.</text>
</comment>
<organism evidence="6 7">
    <name type="scientific">Natronospirillum operosum</name>
    <dbReference type="NCBI Taxonomy" id="2759953"/>
    <lineage>
        <taxon>Bacteria</taxon>
        <taxon>Pseudomonadati</taxon>
        <taxon>Pseudomonadota</taxon>
        <taxon>Gammaproteobacteria</taxon>
        <taxon>Oceanospirillales</taxon>
        <taxon>Natronospirillaceae</taxon>
        <taxon>Natronospirillum</taxon>
    </lineage>
</organism>
<dbReference type="InterPro" id="IPR013785">
    <property type="entry name" value="Aldolase_TIM"/>
</dbReference>
<dbReference type="InterPro" id="IPR036130">
    <property type="entry name" value="Pyridoxine-5'_phos_synth"/>
</dbReference>
<dbReference type="AlphaFoldDB" id="A0A4Z0W3R9"/>
<feature type="binding site" evidence="4">
    <location>
        <position position="47"/>
    </location>
    <ligand>
        <name>1-deoxy-D-xylulose 5-phosphate</name>
        <dbReference type="ChEBI" id="CHEBI:57792"/>
    </ligand>
</feature>
<evidence type="ECO:0000256" key="3">
    <source>
        <dbReference type="ARBA" id="ARBA00023096"/>
    </source>
</evidence>